<sequence>MEVCRADHIDDAPNRLILGDNLAVMRGLPDACLDLIYADPPFGSGRTYRGRARPGGPTPAFADAWGPELDEYLGWLMVRCREMWRLLTPTGSLFVHCDHHAGHYIKVELDRLCGRQAFINEIVWCYKSGGANPRRHFSRKHDVILMYARGPDYYFFPQKEKSYNRGGRPYRFKGVEEFQDERGWYTLVAMKDYWEIDMVGRTSSERTGYPTQKPERLLERIIVGCCPPDGVVGDFFCGSGTTPAVAGRLGRRWIACDASRAAIDIARERLLRISTSVPGFTVEQVSG</sequence>
<comment type="similarity">
    <text evidence="1 4">Belongs to the N(4)/N(6)-methyltransferase family.</text>
</comment>
<dbReference type="GO" id="GO:0003677">
    <property type="term" value="F:DNA binding"/>
    <property type="evidence" value="ECO:0007669"/>
    <property type="project" value="InterPro"/>
</dbReference>
<evidence type="ECO:0000256" key="1">
    <source>
        <dbReference type="ARBA" id="ARBA00006594"/>
    </source>
</evidence>
<dbReference type="EC" id="2.1.1.-" evidence="4"/>
<evidence type="ECO:0000313" key="7">
    <source>
        <dbReference type="Proteomes" id="UP000252355"/>
    </source>
</evidence>
<evidence type="ECO:0000259" key="5">
    <source>
        <dbReference type="Pfam" id="PF01555"/>
    </source>
</evidence>
<evidence type="ECO:0000256" key="4">
    <source>
        <dbReference type="RuleBase" id="RU362026"/>
    </source>
</evidence>
<feature type="domain" description="DNA methylase N-4/N-6" evidence="5">
    <location>
        <begin position="34"/>
        <end position="267"/>
    </location>
</feature>
<dbReference type="PROSITE" id="PS00092">
    <property type="entry name" value="N6_MTASE"/>
    <property type="match status" value="1"/>
</dbReference>
<dbReference type="Gene3D" id="3.40.50.150">
    <property type="entry name" value="Vaccinia Virus protein VP39"/>
    <property type="match status" value="1"/>
</dbReference>
<reference evidence="6 7" key="1">
    <citation type="submission" date="2018-05" db="EMBL/GenBank/DDBJ databases">
        <title>A metagenomic window into the 2 km-deep terrestrial subsurface aquifer revealed taxonomically and functionally diverse microbial community comprising novel uncultured bacterial lineages.</title>
        <authorList>
            <person name="Kadnikov V.V."/>
            <person name="Mardanov A.V."/>
            <person name="Beletsky A.V."/>
            <person name="Banks D."/>
            <person name="Pimenov N.V."/>
            <person name="Frank Y.A."/>
            <person name="Karnachuk O.V."/>
            <person name="Ravin N.V."/>
        </authorList>
    </citation>
    <scope>NUCLEOTIDE SEQUENCE [LARGE SCALE GENOMIC DNA]</scope>
    <source>
        <strain evidence="6">BY5</strain>
    </source>
</reference>
<dbReference type="Pfam" id="PF01555">
    <property type="entry name" value="N6_N4_Mtase"/>
    <property type="match status" value="1"/>
</dbReference>
<comment type="caution">
    <text evidence="6">The sequence shown here is derived from an EMBL/GenBank/DDBJ whole genome shotgun (WGS) entry which is preliminary data.</text>
</comment>
<dbReference type="GO" id="GO:0032259">
    <property type="term" value="P:methylation"/>
    <property type="evidence" value="ECO:0007669"/>
    <property type="project" value="UniProtKB-KW"/>
</dbReference>
<keyword evidence="2" id="KW-0489">Methyltransferase</keyword>
<dbReference type="InterPro" id="IPR002052">
    <property type="entry name" value="DNA_methylase_N6_adenine_CS"/>
</dbReference>
<name>A0A367ZLN8_9BACT</name>
<dbReference type="InterPro" id="IPR001091">
    <property type="entry name" value="RM_Methyltransferase"/>
</dbReference>
<dbReference type="SUPFAM" id="SSF53335">
    <property type="entry name" value="S-adenosyl-L-methionine-dependent methyltransferases"/>
    <property type="match status" value="1"/>
</dbReference>
<dbReference type="EMBL" id="QOQW01000024">
    <property type="protein sequence ID" value="RCK78322.1"/>
    <property type="molecule type" value="Genomic_DNA"/>
</dbReference>
<proteinExistence type="inferred from homology"/>
<dbReference type="PRINTS" id="PR00508">
    <property type="entry name" value="S21N4MTFRASE"/>
</dbReference>
<dbReference type="InterPro" id="IPR002941">
    <property type="entry name" value="DNA_methylase_N4/N6"/>
</dbReference>
<dbReference type="Proteomes" id="UP000252355">
    <property type="component" value="Unassembled WGS sequence"/>
</dbReference>
<evidence type="ECO:0000256" key="2">
    <source>
        <dbReference type="ARBA" id="ARBA00022603"/>
    </source>
</evidence>
<accession>A0A367ZLN8</accession>
<protein>
    <recommendedName>
        <fullName evidence="4">Methyltransferase</fullName>
        <ecNumber evidence="4">2.1.1.-</ecNumber>
    </recommendedName>
</protein>
<gene>
    <name evidence="6" type="ORF">OZSIB_1564</name>
</gene>
<dbReference type="GO" id="GO:0008170">
    <property type="term" value="F:N-methyltransferase activity"/>
    <property type="evidence" value="ECO:0007669"/>
    <property type="project" value="InterPro"/>
</dbReference>
<dbReference type="AlphaFoldDB" id="A0A367ZLN8"/>
<evidence type="ECO:0000313" key="6">
    <source>
        <dbReference type="EMBL" id="RCK78322.1"/>
    </source>
</evidence>
<dbReference type="InterPro" id="IPR029063">
    <property type="entry name" value="SAM-dependent_MTases_sf"/>
</dbReference>
<keyword evidence="3" id="KW-0808">Transferase</keyword>
<organism evidence="6 7">
    <name type="scientific">Candidatus Ozemobacter sibiricus</name>
    <dbReference type="NCBI Taxonomy" id="2268124"/>
    <lineage>
        <taxon>Bacteria</taxon>
        <taxon>Candidatus Ozemobacteria</taxon>
        <taxon>Candidatus Ozemobacterales</taxon>
        <taxon>Candidatus Ozemobacteraceae</taxon>
        <taxon>Candidatus Ozemobacter</taxon>
    </lineage>
</organism>
<evidence type="ECO:0000256" key="3">
    <source>
        <dbReference type="ARBA" id="ARBA00022679"/>
    </source>
</evidence>